<dbReference type="EMBL" id="MJIL01000084">
    <property type="protein sequence ID" value="OLQ74321.1"/>
    <property type="molecule type" value="Genomic_DNA"/>
</dbReference>
<keyword evidence="1" id="KW-0051">Antiviral defense</keyword>
<organism evidence="4 5">
    <name type="scientific">Photobacterium proteolyticum</name>
    <dbReference type="NCBI Taxonomy" id="1903952"/>
    <lineage>
        <taxon>Bacteria</taxon>
        <taxon>Pseudomonadati</taxon>
        <taxon>Pseudomonadota</taxon>
        <taxon>Gammaproteobacteria</taxon>
        <taxon>Vibrionales</taxon>
        <taxon>Vibrionaceae</taxon>
        <taxon>Photobacterium</taxon>
    </lineage>
</organism>
<feature type="domain" description="CRISPR type III-associated protein" evidence="3">
    <location>
        <begin position="47"/>
        <end position="120"/>
    </location>
</feature>
<dbReference type="Proteomes" id="UP000186905">
    <property type="component" value="Unassembled WGS sequence"/>
</dbReference>
<feature type="compositionally biased region" description="Basic and acidic residues" evidence="2">
    <location>
        <begin position="743"/>
        <end position="755"/>
    </location>
</feature>
<dbReference type="AlphaFoldDB" id="A0A1Q9GIN9"/>
<evidence type="ECO:0000256" key="1">
    <source>
        <dbReference type="ARBA" id="ARBA00023118"/>
    </source>
</evidence>
<evidence type="ECO:0000259" key="3">
    <source>
        <dbReference type="Pfam" id="PF03787"/>
    </source>
</evidence>
<dbReference type="OrthoDB" id="5362408at2"/>
<dbReference type="NCBIfam" id="TIGR03986">
    <property type="entry name" value="TIGR03986 family CRISPR-associated RAMP protein"/>
    <property type="match status" value="1"/>
</dbReference>
<sequence length="761" mass="86020">MEYRKDVHAPYHFVPLSKWNFMPSWANLVSHDVPFEDGLSGVITYSLKNKTPLCVGGHQVEQGKKDVHGKRTQPTLVQWARDPLGNPVIPSTSLKGMIRNVLEIATFGKFGSIDDHHYSFRDISNAETRYAREVRESDTQAYWLKFDAELKRWTLRRASHTVLFHDEFNKHTKCKIVNESHKQPAEEKYQKWPLKNDAISFDVAERRIEGTKGKMVKVARAAALGDGKLHGYPVFTSFRPGSKKYTSTRLNFSYLFYGEEQTVVSLPDLNRMANKLFDNHSESLVSYLKKNPHPQLGIPVFAKEKQGKILALGFAQMPRKLYDKSVKTVAHQTQKLAESAHVFDMAELMFGTIREKGFSLKSRVFFSDLSCDDNKGISTSSPAILGEPKASFLAGYLEQNGGKQAVVYNELSQYEANSTLKGWKYYPARPTFKAHLPQDLKNKPAVQTQLELMQAGSKFSGRIVFHNLKPEELGALLWALEWGGCEEAHHILGHGKPLGAGAVKVSVEQCKAKSARGEMAENSQAYIAKFKSMMEEHYPGKQWEESPQLQHLLAFANLAENEGKPLSYMPLQSKDYSVTTYTSALKGREKQVLPDWRHKGKSLSRNELFTNSDVGSAFGQGRLSALVEHCRNEGSLSTHEGNLFGASEQERKVAEKAEKFAAMSEQEQAFYALKEKLNLTEVKASKDMRQSYNNQIESLLDQCLAGGIEGDFHQEFHDMCCDKKVSAYLDLANNKRNKPKLNQRKEKLKRLEDKYGLQGQS</sequence>
<dbReference type="STRING" id="1903952.BIT28_09080"/>
<dbReference type="CDD" id="cd09726">
    <property type="entry name" value="RAMP_I_III"/>
    <property type="match status" value="1"/>
</dbReference>
<name>A0A1Q9GIN9_9GAMM</name>
<protein>
    <submittedName>
        <fullName evidence="4">CRISPR-associated RAMP family protein</fullName>
    </submittedName>
</protein>
<evidence type="ECO:0000313" key="4">
    <source>
        <dbReference type="EMBL" id="OLQ74321.1"/>
    </source>
</evidence>
<dbReference type="InterPro" id="IPR005537">
    <property type="entry name" value="RAMP_III_fam"/>
</dbReference>
<evidence type="ECO:0000256" key="2">
    <source>
        <dbReference type="SAM" id="MobiDB-lite"/>
    </source>
</evidence>
<dbReference type="GO" id="GO:0051607">
    <property type="term" value="P:defense response to virus"/>
    <property type="evidence" value="ECO:0007669"/>
    <property type="project" value="UniProtKB-KW"/>
</dbReference>
<accession>A0A1Q9GIN9</accession>
<proteinExistence type="predicted"/>
<comment type="caution">
    <text evidence="4">The sequence shown here is derived from an EMBL/GenBank/DDBJ whole genome shotgun (WGS) entry which is preliminary data.</text>
</comment>
<gene>
    <name evidence="4" type="ORF">BIT28_09080</name>
</gene>
<dbReference type="RefSeq" id="WP_075765797.1">
    <property type="nucleotide sequence ID" value="NZ_MJIL01000084.1"/>
</dbReference>
<keyword evidence="5" id="KW-1185">Reference proteome</keyword>
<dbReference type="Pfam" id="PF03787">
    <property type="entry name" value="RAMPs"/>
    <property type="match status" value="1"/>
</dbReference>
<evidence type="ECO:0000313" key="5">
    <source>
        <dbReference type="Proteomes" id="UP000186905"/>
    </source>
</evidence>
<reference evidence="4 5" key="1">
    <citation type="submission" date="2016-09" db="EMBL/GenBank/DDBJ databases">
        <title>Photobacterium proteolyticum sp. nov. a protease producing bacterium isolated from ocean sediments of Laizhou Bay.</title>
        <authorList>
            <person name="Li Y."/>
        </authorList>
    </citation>
    <scope>NUCLEOTIDE SEQUENCE [LARGE SCALE GENOMIC DNA]</scope>
    <source>
        <strain evidence="4 5">13-12</strain>
    </source>
</reference>
<dbReference type="InterPro" id="IPR023825">
    <property type="entry name" value="CRISPR-assoc_RAMP_BGP1436"/>
</dbReference>
<feature type="region of interest" description="Disordered" evidence="2">
    <location>
        <begin position="734"/>
        <end position="761"/>
    </location>
</feature>